<keyword evidence="1" id="KW-0863">Zinc-finger</keyword>
<dbReference type="EMBL" id="JEMT01027515">
    <property type="protein sequence ID" value="EXX56814.1"/>
    <property type="molecule type" value="Genomic_DNA"/>
</dbReference>
<organism evidence="4 5">
    <name type="scientific">Rhizophagus irregularis (strain DAOM 197198w)</name>
    <name type="common">Glomus intraradices</name>
    <dbReference type="NCBI Taxonomy" id="1432141"/>
    <lineage>
        <taxon>Eukaryota</taxon>
        <taxon>Fungi</taxon>
        <taxon>Fungi incertae sedis</taxon>
        <taxon>Mucoromycota</taxon>
        <taxon>Glomeromycotina</taxon>
        <taxon>Glomeromycetes</taxon>
        <taxon>Glomerales</taxon>
        <taxon>Glomeraceae</taxon>
        <taxon>Rhizophagus</taxon>
    </lineage>
</organism>
<feature type="compositionally biased region" description="Polar residues" evidence="2">
    <location>
        <begin position="112"/>
        <end position="126"/>
    </location>
</feature>
<evidence type="ECO:0000256" key="1">
    <source>
        <dbReference type="PROSITE-ProRule" id="PRU00042"/>
    </source>
</evidence>
<protein>
    <recommendedName>
        <fullName evidence="3">C2H2-type domain-containing protein</fullName>
    </recommendedName>
</protein>
<dbReference type="InterPro" id="IPR013087">
    <property type="entry name" value="Znf_C2H2_type"/>
</dbReference>
<feature type="compositionally biased region" description="Polar residues" evidence="2">
    <location>
        <begin position="91"/>
        <end position="104"/>
    </location>
</feature>
<comment type="caution">
    <text evidence="4">The sequence shown here is derived from an EMBL/GenBank/DDBJ whole genome shotgun (WGS) entry which is preliminary data.</text>
</comment>
<dbReference type="OrthoDB" id="10507681at2759"/>
<feature type="region of interest" description="Disordered" evidence="2">
    <location>
        <begin position="80"/>
        <end position="137"/>
    </location>
</feature>
<keyword evidence="1" id="KW-0479">Metal-binding</keyword>
<evidence type="ECO:0000256" key="2">
    <source>
        <dbReference type="SAM" id="MobiDB-lite"/>
    </source>
</evidence>
<evidence type="ECO:0000313" key="4">
    <source>
        <dbReference type="EMBL" id="EXX56814.1"/>
    </source>
</evidence>
<dbReference type="PROSITE" id="PS00028">
    <property type="entry name" value="ZINC_FINGER_C2H2_1"/>
    <property type="match status" value="1"/>
</dbReference>
<gene>
    <name evidence="4" type="ORF">RirG_212740</name>
</gene>
<dbReference type="Pfam" id="PF18759">
    <property type="entry name" value="Plavaka"/>
    <property type="match status" value="1"/>
</dbReference>
<dbReference type="PROSITE" id="PS50157">
    <property type="entry name" value="ZINC_FINGER_C2H2_2"/>
    <property type="match status" value="1"/>
</dbReference>
<sequence length="530" mass="62016">MNQCSLCERRFSRKADLAQHYNQLHPYLKHSYTSNWIQNQQQLNSVPQTPQFSISNNIWNEIGDLGDFLQAKINRDYDKREVDDNSDKSEGISNENVDGGSNENVDNETDSGTDTNVENNGNNRINKSMKGNEVDSDDDERFKWINNNENEDFYRVGLNDAYEDLCNNKIDVIETLWPSEVYKEFMTAVTQHRLSDAAADSMLRIIRKYCTEPLPGSTRKGRMYMDQMDIKDFNIKMKDMVEFEGKIYKLQYRPIIDAIKSLVSNPDLSKNFLFDYKEQWEHDDNGNLVRVYSEQNSANWWRERQNPFSKILAIMIYIDGTTLDSLGRQSEYPIFLTLGNIPNWRRNSPDAKVLVGFLPHLITRDNKLKGSTIFRQMQRKLEQRSFEYLLSPLLQKNGIYLAINGRIEHFTLHLSAILADMSEAQNICCTYKSYRTQCLCYKCLTPGDQLNNMNIEQNSIVLRDNNNMREAILSNNATECSIHEYNNFFWKFQTNIYDATAMDRMHLQEIGLFPYMLDYTRNIIRKFVLA</sequence>
<proteinExistence type="predicted"/>
<keyword evidence="1" id="KW-0862">Zinc</keyword>
<evidence type="ECO:0000313" key="5">
    <source>
        <dbReference type="Proteomes" id="UP000022910"/>
    </source>
</evidence>
<keyword evidence="5" id="KW-1185">Reference proteome</keyword>
<accession>A0A015JPB6</accession>
<dbReference type="AlphaFoldDB" id="A0A015JPB6"/>
<dbReference type="Proteomes" id="UP000022910">
    <property type="component" value="Unassembled WGS sequence"/>
</dbReference>
<dbReference type="InterPro" id="IPR041078">
    <property type="entry name" value="Plavaka"/>
</dbReference>
<evidence type="ECO:0000259" key="3">
    <source>
        <dbReference type="PROSITE" id="PS50157"/>
    </source>
</evidence>
<reference evidence="4 5" key="1">
    <citation type="submission" date="2014-02" db="EMBL/GenBank/DDBJ databases">
        <title>Single nucleus genome sequencing reveals high similarity among nuclei of an endomycorrhizal fungus.</title>
        <authorList>
            <person name="Lin K."/>
            <person name="Geurts R."/>
            <person name="Zhang Z."/>
            <person name="Limpens E."/>
            <person name="Saunders D.G."/>
            <person name="Mu D."/>
            <person name="Pang E."/>
            <person name="Cao H."/>
            <person name="Cha H."/>
            <person name="Lin T."/>
            <person name="Zhou Q."/>
            <person name="Shang Y."/>
            <person name="Li Y."/>
            <person name="Ivanov S."/>
            <person name="Sharma T."/>
            <person name="Velzen R.V."/>
            <person name="Ruijter N.D."/>
            <person name="Aanen D.K."/>
            <person name="Win J."/>
            <person name="Kamoun S."/>
            <person name="Bisseling T."/>
            <person name="Huang S."/>
        </authorList>
    </citation>
    <scope>NUCLEOTIDE SEQUENCE [LARGE SCALE GENOMIC DNA]</scope>
    <source>
        <strain evidence="5">DAOM197198w</strain>
    </source>
</reference>
<dbReference type="GO" id="GO:0008270">
    <property type="term" value="F:zinc ion binding"/>
    <property type="evidence" value="ECO:0007669"/>
    <property type="project" value="UniProtKB-KW"/>
</dbReference>
<feature type="domain" description="C2H2-type" evidence="3">
    <location>
        <begin position="2"/>
        <end position="30"/>
    </location>
</feature>
<dbReference type="HOGENOM" id="CLU_044753_0_0_1"/>
<name>A0A015JPB6_RHIIW</name>
<feature type="compositionally biased region" description="Basic and acidic residues" evidence="2">
    <location>
        <begin position="80"/>
        <end position="90"/>
    </location>
</feature>